<feature type="coiled-coil region" evidence="1">
    <location>
        <begin position="102"/>
        <end position="139"/>
    </location>
</feature>
<dbReference type="Pfam" id="PF09875">
    <property type="entry name" value="DUF2102"/>
    <property type="match status" value="1"/>
</dbReference>
<dbReference type="eggNOG" id="arCOG04901">
    <property type="taxonomic scope" value="Archaea"/>
</dbReference>
<dbReference type="STRING" id="419665.Maeo_0616"/>
<dbReference type="AlphaFoldDB" id="A6UUM8"/>
<evidence type="ECO:0008006" key="4">
    <source>
        <dbReference type="Google" id="ProtNLM"/>
    </source>
</evidence>
<dbReference type="Proteomes" id="UP000001106">
    <property type="component" value="Chromosome"/>
</dbReference>
<name>A6UUM8_META3</name>
<keyword evidence="1" id="KW-0175">Coiled coil</keyword>
<reference evidence="2" key="1">
    <citation type="submission" date="2007-06" db="EMBL/GenBank/DDBJ databases">
        <title>Complete sequence of Methanococcus aeolicus Nankai-3.</title>
        <authorList>
            <consortium name="US DOE Joint Genome Institute"/>
            <person name="Copeland A."/>
            <person name="Lucas S."/>
            <person name="Lapidus A."/>
            <person name="Barry K."/>
            <person name="Glavina del Rio T."/>
            <person name="Dalin E."/>
            <person name="Tice H."/>
            <person name="Pitluck S."/>
            <person name="Chain P."/>
            <person name="Malfatti S."/>
            <person name="Shin M."/>
            <person name="Vergez L."/>
            <person name="Schmutz J."/>
            <person name="Larimer F."/>
            <person name="Land M."/>
            <person name="Hauser L."/>
            <person name="Kyrpides N."/>
            <person name="Lykidis A."/>
            <person name="Sieprawska-Lupa M."/>
            <person name="Whitman W.B."/>
            <person name="Richardson P."/>
        </authorList>
    </citation>
    <scope>NUCLEOTIDE SEQUENCE [LARGE SCALE GENOMIC DNA]</scope>
    <source>
        <strain evidence="2">Nankai-3</strain>
    </source>
</reference>
<keyword evidence="3" id="KW-1185">Reference proteome</keyword>
<dbReference type="HOGENOM" id="CLU_132457_1_0_2"/>
<evidence type="ECO:0000256" key="1">
    <source>
        <dbReference type="SAM" id="Coils"/>
    </source>
</evidence>
<dbReference type="PIRSF" id="PIRSF005642">
    <property type="entry name" value="UCP005642"/>
    <property type="match status" value="1"/>
</dbReference>
<evidence type="ECO:0000313" key="2">
    <source>
        <dbReference type="EMBL" id="ABR56200.1"/>
    </source>
</evidence>
<gene>
    <name evidence="2" type="ordered locus">Maeo_0616</name>
</gene>
<organism evidence="2 3">
    <name type="scientific">Methanococcus aeolicus (strain ATCC BAA-1280 / DSM 17508 / OCM 812 / Nankai-3)</name>
    <dbReference type="NCBI Taxonomy" id="419665"/>
    <lineage>
        <taxon>Archaea</taxon>
        <taxon>Methanobacteriati</taxon>
        <taxon>Methanobacteriota</taxon>
        <taxon>Methanomada group</taxon>
        <taxon>Methanococci</taxon>
        <taxon>Methanococcales</taxon>
        <taxon>Methanococcaceae</taxon>
        <taxon>Methanococcus</taxon>
    </lineage>
</organism>
<dbReference type="KEGG" id="mae:Maeo_0616"/>
<dbReference type="EMBL" id="CP000743">
    <property type="protein sequence ID" value="ABR56200.1"/>
    <property type="molecule type" value="Genomic_DNA"/>
</dbReference>
<dbReference type="NCBIfam" id="TIGR03272">
    <property type="entry name" value="methan_mark_6"/>
    <property type="match status" value="1"/>
</dbReference>
<dbReference type="InterPro" id="IPR012025">
    <property type="entry name" value="Methan_mark_6"/>
</dbReference>
<evidence type="ECO:0000313" key="3">
    <source>
        <dbReference type="Proteomes" id="UP000001106"/>
    </source>
</evidence>
<proteinExistence type="predicted"/>
<sequence length="162" mass="18938">MTTKNNKNTMKTKVLVLADDAQTSPSKLFRFINSLDYDIKVKETCFGGYIEGEWGVVEEVAEKVRNLEKNKIFCRDRGFPIWDKRRCRAYRGGGAREGFHQLEAEQKNLTIISKALDELEKEENKKLDAEEINREYDNIIKRDKKIKVDLFKEIVEEELSSK</sequence>
<accession>A6UUM8</accession>
<protein>
    <recommendedName>
        <fullName evidence="4">Methanogenesis marker protein 6</fullName>
    </recommendedName>
</protein>